<evidence type="ECO:0000256" key="5">
    <source>
        <dbReference type="PROSITE-ProRule" id="PRU00723"/>
    </source>
</evidence>
<keyword evidence="2 4" id="KW-0863">Zinc-finger</keyword>
<dbReference type="Pfam" id="PF05495">
    <property type="entry name" value="zf-CHY"/>
    <property type="match status" value="1"/>
</dbReference>
<protein>
    <recommendedName>
        <fullName evidence="13">CHY-type domain-containing protein</fullName>
    </recommendedName>
</protein>
<feature type="compositionally biased region" description="Polar residues" evidence="6">
    <location>
        <begin position="162"/>
        <end position="182"/>
    </location>
</feature>
<feature type="region of interest" description="Disordered" evidence="6">
    <location>
        <begin position="339"/>
        <end position="364"/>
    </location>
</feature>
<dbReference type="PROSITE" id="PS50103">
    <property type="entry name" value="ZF_C3H1"/>
    <property type="match status" value="2"/>
</dbReference>
<dbReference type="InterPro" id="IPR001005">
    <property type="entry name" value="SANT/Myb"/>
</dbReference>
<dbReference type="InterPro" id="IPR036855">
    <property type="entry name" value="Znf_CCCH_sf"/>
</dbReference>
<feature type="compositionally biased region" description="Basic and acidic residues" evidence="6">
    <location>
        <begin position="183"/>
        <end position="196"/>
    </location>
</feature>
<feature type="compositionally biased region" description="Polar residues" evidence="6">
    <location>
        <begin position="763"/>
        <end position="773"/>
    </location>
</feature>
<reference evidence="12" key="1">
    <citation type="journal article" date="2010" name="Genome Biol.">
        <title>Genome sequence of the necrotrophic plant pathogen Pythium ultimum reveals original pathogenicity mechanisms and effector repertoire.</title>
        <authorList>
            <person name="Levesque C.A."/>
            <person name="Brouwer H."/>
            <person name="Cano L."/>
            <person name="Hamilton J.P."/>
            <person name="Holt C."/>
            <person name="Huitema E."/>
            <person name="Raffaele S."/>
            <person name="Robideau G.P."/>
            <person name="Thines M."/>
            <person name="Win J."/>
            <person name="Zerillo M.M."/>
            <person name="Beakes G.W."/>
            <person name="Boore J.L."/>
            <person name="Busam D."/>
            <person name="Dumas B."/>
            <person name="Ferriera S."/>
            <person name="Fuerstenberg S.I."/>
            <person name="Gachon C.M."/>
            <person name="Gaulin E."/>
            <person name="Govers F."/>
            <person name="Grenville-Briggs L."/>
            <person name="Horner N."/>
            <person name="Hostetler J."/>
            <person name="Jiang R.H."/>
            <person name="Johnson J."/>
            <person name="Krajaejun T."/>
            <person name="Lin H."/>
            <person name="Meijer H.J."/>
            <person name="Moore B."/>
            <person name="Morris P."/>
            <person name="Phuntmart V."/>
            <person name="Puiu D."/>
            <person name="Shetty J."/>
            <person name="Stajich J.E."/>
            <person name="Tripathy S."/>
            <person name="Wawra S."/>
            <person name="van West P."/>
            <person name="Whitty B.R."/>
            <person name="Coutinho P.M."/>
            <person name="Henrissat B."/>
            <person name="Martin F."/>
            <person name="Thomas P.D."/>
            <person name="Tyler B.M."/>
            <person name="De Vries R.P."/>
            <person name="Kamoun S."/>
            <person name="Yandell M."/>
            <person name="Tisserat N."/>
            <person name="Buell C.R."/>
        </authorList>
    </citation>
    <scope>NUCLEOTIDE SEQUENCE</scope>
    <source>
        <strain evidence="12">DAOM:BR144</strain>
    </source>
</reference>
<evidence type="ECO:0000256" key="2">
    <source>
        <dbReference type="ARBA" id="ARBA00022771"/>
    </source>
</evidence>
<dbReference type="Gene3D" id="1.10.10.60">
    <property type="entry name" value="Homeodomain-like"/>
    <property type="match status" value="1"/>
</dbReference>
<feature type="region of interest" description="Disordered" evidence="6">
    <location>
        <begin position="215"/>
        <end position="284"/>
    </location>
</feature>
<evidence type="ECO:0008006" key="13">
    <source>
        <dbReference type="Google" id="ProtNLM"/>
    </source>
</evidence>
<dbReference type="STRING" id="431595.K3W784"/>
<dbReference type="AlphaFoldDB" id="K3W784"/>
<evidence type="ECO:0000256" key="6">
    <source>
        <dbReference type="SAM" id="MobiDB-lite"/>
    </source>
</evidence>
<feature type="domain" description="Myb-like" evidence="7">
    <location>
        <begin position="353"/>
        <end position="409"/>
    </location>
</feature>
<dbReference type="Pfam" id="PF18044">
    <property type="entry name" value="zf-CCCH_4"/>
    <property type="match status" value="1"/>
</dbReference>
<feature type="domain" description="CHY-type" evidence="10">
    <location>
        <begin position="637"/>
        <end position="706"/>
    </location>
</feature>
<dbReference type="PANTHER" id="PTHR43999:SF1">
    <property type="entry name" value="DNAJ HOMOLOG SUBFAMILY C MEMBER 2"/>
    <property type="match status" value="1"/>
</dbReference>
<dbReference type="PROSITE" id="PS51266">
    <property type="entry name" value="ZF_CHY"/>
    <property type="match status" value="1"/>
</dbReference>
<dbReference type="Gene3D" id="4.10.1000.10">
    <property type="entry name" value="Zinc finger, CCCH-type"/>
    <property type="match status" value="2"/>
</dbReference>
<feature type="compositionally biased region" description="Low complexity" evidence="6">
    <location>
        <begin position="229"/>
        <end position="240"/>
    </location>
</feature>
<dbReference type="InParanoid" id="K3W784"/>
<evidence type="ECO:0000256" key="1">
    <source>
        <dbReference type="ARBA" id="ARBA00022723"/>
    </source>
</evidence>
<feature type="zinc finger region" description="C3H1-type" evidence="5">
    <location>
        <begin position="280"/>
        <end position="307"/>
    </location>
</feature>
<dbReference type="InterPro" id="IPR006575">
    <property type="entry name" value="RWD_dom"/>
</dbReference>
<dbReference type="EMBL" id="GL376620">
    <property type="status" value="NOT_ANNOTATED_CDS"/>
    <property type="molecule type" value="Genomic_DNA"/>
</dbReference>
<evidence type="ECO:0000259" key="8">
    <source>
        <dbReference type="PROSITE" id="PS50103"/>
    </source>
</evidence>
<keyword evidence="3 5" id="KW-0862">Zinc</keyword>
<dbReference type="InterPro" id="IPR008913">
    <property type="entry name" value="Znf_CHY"/>
</dbReference>
<dbReference type="SUPFAM" id="SSF161219">
    <property type="entry name" value="CHY zinc finger-like"/>
    <property type="match status" value="1"/>
</dbReference>
<dbReference type="InterPro" id="IPR044634">
    <property type="entry name" value="Zuotin/DnaJC2"/>
</dbReference>
<sequence length="773" mass="85876">MMSDTTSQQQTATAGLQDALQKEWAAVQRRYHAQRIAAQDEDKATRLRCFVSLSDPDLPEQFKGETELLIELPAKYPDEEPVFDLQHYKSRLTAAQFDAIEVAMRQRAKELCGTLSLRKLLTWLDNKFYPLMISTGEVVTSEDAGVAETQQDQVEVPDASSAAANTGESLTATTPETTLGEQQHTDEKTKQKKDTSRKSCRFFLRQSCKNGDNCKFSHAIKNPKTPKPETTAAETVDTATNSDAERRKKNASVATNQKHSKEKEDKVSSPSPVESKPKKTKKPRPCKFFARNKCRDGEKCKFLHEPNTKENADQDTEAEKQHKSRGIVIKVLKASVEATEKEELDDATASATEKRASSEEWSESQQKALDEALKKYPATIDKKIRWISIASEVNGKSLNECIDRFKYLCQIVRDEQPASAVTESIKAKETEEEEAHAAMDKRIIVSDGRVSIQTEPEVTGSQIRLEDLFLHQIGTLIPHRLVCQVQCNNCPLKFDAKLGLDSASIRKWCPRCSVLHLVSLRPVFAHAGSSILAYVDTNENCGVVDVVPSELLATCLECGNEVLFPSVTPGRRSEHACFSCHTKLALMIKRYVVGHVSSTATSCGKANASSSPQLSPKSKQKQGGAKKVVENFVLGQPLPQKGACEHYKHSFRWFRFQCCGKAFPCDVCHDSSDCPQANMGKIASRMICGLCSKEQSSAIKECSCGNKVGRKKIVTSYWEGGMGCRDSNMMSQNDKKKFRGLNKTESTKHKRVGVDAKKHREQQQQNGATNAAH</sequence>
<dbReference type="Pfam" id="PF00642">
    <property type="entry name" value="zf-CCCH"/>
    <property type="match status" value="1"/>
</dbReference>
<organism evidence="11 12">
    <name type="scientific">Globisporangium ultimum (strain ATCC 200006 / CBS 805.95 / DAOM BR144)</name>
    <name type="common">Pythium ultimum</name>
    <dbReference type="NCBI Taxonomy" id="431595"/>
    <lineage>
        <taxon>Eukaryota</taxon>
        <taxon>Sar</taxon>
        <taxon>Stramenopiles</taxon>
        <taxon>Oomycota</taxon>
        <taxon>Peronosporomycetes</taxon>
        <taxon>Pythiales</taxon>
        <taxon>Pythiaceae</taxon>
        <taxon>Globisporangium</taxon>
    </lineage>
</organism>
<dbReference type="InterPro" id="IPR016135">
    <property type="entry name" value="UBQ-conjugating_enzyme/RWD"/>
</dbReference>
<dbReference type="OMA" id="CHAKMAL"/>
<evidence type="ECO:0000259" key="7">
    <source>
        <dbReference type="PROSITE" id="PS50090"/>
    </source>
</evidence>
<proteinExistence type="predicted"/>
<feature type="domain" description="C3H1-type" evidence="8">
    <location>
        <begin position="280"/>
        <end position="307"/>
    </location>
</feature>
<dbReference type="Gene3D" id="3.10.110.10">
    <property type="entry name" value="Ubiquitin Conjugating Enzyme"/>
    <property type="match status" value="1"/>
</dbReference>
<reference evidence="11" key="3">
    <citation type="submission" date="2015-02" db="UniProtKB">
        <authorList>
            <consortium name="EnsemblProtists"/>
        </authorList>
    </citation>
    <scope>IDENTIFICATION</scope>
    <source>
        <strain evidence="11">DAOM BR144</strain>
    </source>
</reference>
<dbReference type="GO" id="GO:0030544">
    <property type="term" value="F:Hsp70 protein binding"/>
    <property type="evidence" value="ECO:0007669"/>
    <property type="project" value="InterPro"/>
</dbReference>
<feature type="domain" description="C3H1-type" evidence="8">
    <location>
        <begin position="194"/>
        <end position="221"/>
    </location>
</feature>
<dbReference type="GO" id="GO:0043022">
    <property type="term" value="F:ribosome binding"/>
    <property type="evidence" value="ECO:0007669"/>
    <property type="project" value="InterPro"/>
</dbReference>
<dbReference type="InterPro" id="IPR041367">
    <property type="entry name" value="Znf-CCCH_4"/>
</dbReference>
<dbReference type="SUPFAM" id="SSF90229">
    <property type="entry name" value="CCCH zinc finger"/>
    <property type="match status" value="2"/>
</dbReference>
<dbReference type="GO" id="GO:0005829">
    <property type="term" value="C:cytosol"/>
    <property type="evidence" value="ECO:0007669"/>
    <property type="project" value="TreeGrafter"/>
</dbReference>
<dbReference type="SMART" id="SM00717">
    <property type="entry name" value="SANT"/>
    <property type="match status" value="1"/>
</dbReference>
<dbReference type="PROSITE" id="PS50090">
    <property type="entry name" value="MYB_LIKE"/>
    <property type="match status" value="1"/>
</dbReference>
<feature type="compositionally biased region" description="Basic and acidic residues" evidence="6">
    <location>
        <begin position="752"/>
        <end position="762"/>
    </location>
</feature>
<dbReference type="Pfam" id="PF05773">
    <property type="entry name" value="RWD"/>
    <property type="match status" value="1"/>
</dbReference>
<dbReference type="InterPro" id="IPR037274">
    <property type="entry name" value="Znf_CHY_sf"/>
</dbReference>
<dbReference type="GO" id="GO:0051083">
    <property type="term" value="P:'de novo' cotranslational protein folding"/>
    <property type="evidence" value="ECO:0007669"/>
    <property type="project" value="InterPro"/>
</dbReference>
<feature type="domain" description="RWD" evidence="9">
    <location>
        <begin position="22"/>
        <end position="131"/>
    </location>
</feature>
<dbReference type="SMART" id="SM00356">
    <property type="entry name" value="ZnF_C3H1"/>
    <property type="match status" value="2"/>
</dbReference>
<reference evidence="12" key="2">
    <citation type="submission" date="2010-04" db="EMBL/GenBank/DDBJ databases">
        <authorList>
            <person name="Buell R."/>
            <person name="Hamilton J."/>
            <person name="Hostetler J."/>
        </authorList>
    </citation>
    <scope>NUCLEOTIDE SEQUENCE [LARGE SCALE GENOMIC DNA]</scope>
    <source>
        <strain evidence="12">DAOM:BR144</strain>
    </source>
</reference>
<dbReference type="GO" id="GO:0006450">
    <property type="term" value="P:regulation of translational fidelity"/>
    <property type="evidence" value="ECO:0007669"/>
    <property type="project" value="InterPro"/>
</dbReference>
<dbReference type="GO" id="GO:0008270">
    <property type="term" value="F:zinc ion binding"/>
    <property type="evidence" value="ECO:0007669"/>
    <property type="project" value="UniProtKB-KW"/>
</dbReference>
<dbReference type="CDD" id="cd00167">
    <property type="entry name" value="SANT"/>
    <property type="match status" value="1"/>
</dbReference>
<feature type="region of interest" description="Disordered" evidence="6">
    <location>
        <begin position="728"/>
        <end position="773"/>
    </location>
</feature>
<evidence type="ECO:0000256" key="3">
    <source>
        <dbReference type="ARBA" id="ARBA00022833"/>
    </source>
</evidence>
<dbReference type="InterPro" id="IPR009057">
    <property type="entry name" value="Homeodomain-like_sf"/>
</dbReference>
<feature type="region of interest" description="Disordered" evidence="6">
    <location>
        <begin position="144"/>
        <end position="196"/>
    </location>
</feature>
<dbReference type="HOGENOM" id="CLU_025107_0_0_1"/>
<dbReference type="VEuPathDB" id="FungiDB:PYU1_G000825"/>
<feature type="compositionally biased region" description="Basic and acidic residues" evidence="6">
    <location>
        <begin position="305"/>
        <end position="321"/>
    </location>
</feature>
<evidence type="ECO:0000313" key="11">
    <source>
        <dbReference type="EnsemblProtists" id="PYU1_T000825"/>
    </source>
</evidence>
<evidence type="ECO:0000256" key="4">
    <source>
        <dbReference type="PROSITE-ProRule" id="PRU00601"/>
    </source>
</evidence>
<dbReference type="SUPFAM" id="SSF46689">
    <property type="entry name" value="Homeodomain-like"/>
    <property type="match status" value="1"/>
</dbReference>
<dbReference type="Proteomes" id="UP000019132">
    <property type="component" value="Unassembled WGS sequence"/>
</dbReference>
<dbReference type="PROSITE" id="PS50908">
    <property type="entry name" value="RWD"/>
    <property type="match status" value="1"/>
</dbReference>
<dbReference type="eggNOG" id="KOG1940">
    <property type="taxonomic scope" value="Eukaryota"/>
</dbReference>
<evidence type="ECO:0000259" key="9">
    <source>
        <dbReference type="PROSITE" id="PS50908"/>
    </source>
</evidence>
<dbReference type="InterPro" id="IPR000571">
    <property type="entry name" value="Znf_CCCH"/>
</dbReference>
<keyword evidence="12" id="KW-1185">Reference proteome</keyword>
<feature type="zinc finger region" description="C3H1-type" evidence="5">
    <location>
        <begin position="194"/>
        <end position="221"/>
    </location>
</feature>
<keyword evidence="1 5" id="KW-0479">Metal-binding</keyword>
<name>K3W784_GLOUD</name>
<evidence type="ECO:0000313" key="12">
    <source>
        <dbReference type="Proteomes" id="UP000019132"/>
    </source>
</evidence>
<dbReference type="EnsemblProtists" id="PYU1_T000825">
    <property type="protein sequence ID" value="PYU1_T000825"/>
    <property type="gene ID" value="PYU1_G000825"/>
</dbReference>
<dbReference type="PANTHER" id="PTHR43999">
    <property type="entry name" value="DNAJ HOMOLOG SUBFAMILY C MEMBER 2"/>
    <property type="match status" value="1"/>
</dbReference>
<accession>K3W784</accession>
<feature type="region of interest" description="Disordered" evidence="6">
    <location>
        <begin position="305"/>
        <end position="324"/>
    </location>
</feature>
<evidence type="ECO:0000259" key="10">
    <source>
        <dbReference type="PROSITE" id="PS51266"/>
    </source>
</evidence>